<evidence type="ECO:0000256" key="5">
    <source>
        <dbReference type="ARBA" id="ARBA00022490"/>
    </source>
</evidence>
<evidence type="ECO:0000256" key="4">
    <source>
        <dbReference type="ARBA" id="ARBA00022448"/>
    </source>
</evidence>
<evidence type="ECO:0000256" key="6">
    <source>
        <dbReference type="ARBA" id="ARBA00022927"/>
    </source>
</evidence>
<protein>
    <submittedName>
        <fullName evidence="9">CAS/CSE protein</fullName>
    </submittedName>
</protein>
<dbReference type="InterPro" id="IPR016024">
    <property type="entry name" value="ARM-type_fold"/>
</dbReference>
<sequence>MSIDPQLISGLLQATIDPQRQREATEKLTAEEGKPDFSLAVLQIVATDSYPLGTRLAAAIFFKNFIRRSWVDADGNHKLPPNEVDTIKSELIGLMVKVPSNIQLQLGDAISIIADSDFWEQWESLVDDLVSRLTPDNAIVNNGVLTVAHSIFRRWEPLYRSDELYTEINHVLSKFALPFLQLWQNTDQAISQNANNPTALKPLFETLDLIMKLTYDLSTHDMPPQFEEHIAAVAGLLHKYLTYENAQLNTDSDDEPGPLEVVRADVFRVLVLYTKKYEEEFRPHLGQFVGSSWNMLTAVGPETKYDLVVSRALDFLTTVASIRQHAENFNNPDVLAQVTEKVVIPNLSLRESDIEQFEDEPIEFIRKDLEGSDDDTRRRGATNFLKKLMEQFEKPVTDCVSHYVTHFLAEYAKDKANNWKAKDTAVHLFSSIAAKGASTAAKGVLSVNPNVDVLDFFQKNIAEDLTKADASPLLVVDAIKYLYIFRSILSAQNWQAAFPLLVQQLNSSNYVVYTYAAIAVDRALYLTDDQRQPIIPRESIVPLSKDLLQHLFKLITKESKPEKVQENEFLMKCVMRVLIVIREGVEPIADMVLANLVNITKVIRHNPSNPGFCYYHFESLGALIRFAGPLQPEKLESTLFPTFMEVLQQGTAEEFNPYIFQLYAALAAVQPAGTLSTNFRDLIGPVLTPSMWDSKGNVPALTRLLITLLPPGAEHIAASNQTEKILIIFQKLISIKAYDTHAMDLIEAVIAAFPPTALETYWVPMLQLMFTRLSNAKTETFTIRFVRFYHLVSALVNRGLGADFFISIADRVQENIFTPIYTTIILPDTQKITRPFDRKTAVISLTRTLADSQAFVDRYSKRGWTITCQALLELLINPPVPQTANDHIIEDRDVDELGFGAAFTQLNTCKQPPRDPFPDVQDVKAWVGVTLREADQRHSGRIERFVGEKLDPQGREALGQVMAAQG</sequence>
<gene>
    <name evidence="9" type="ORF">BDY17DRAFT_258171</name>
</gene>
<evidence type="ECO:0000259" key="8">
    <source>
        <dbReference type="PROSITE" id="PS50166"/>
    </source>
</evidence>
<dbReference type="Gene3D" id="1.25.10.10">
    <property type="entry name" value="Leucine-rich Repeat Variant"/>
    <property type="match status" value="1"/>
</dbReference>
<dbReference type="Pfam" id="PF08506">
    <property type="entry name" value="Cse1"/>
    <property type="match status" value="1"/>
</dbReference>
<dbReference type="SMART" id="SM00913">
    <property type="entry name" value="IBN_N"/>
    <property type="match status" value="1"/>
</dbReference>
<accession>A0A6A6PG89</accession>
<dbReference type="RefSeq" id="XP_033585213.1">
    <property type="nucleotide sequence ID" value="XM_033731751.1"/>
</dbReference>
<evidence type="ECO:0000256" key="3">
    <source>
        <dbReference type="ARBA" id="ARBA00008669"/>
    </source>
</evidence>
<reference evidence="9" key="1">
    <citation type="journal article" date="2020" name="Stud. Mycol.">
        <title>101 Dothideomycetes genomes: a test case for predicting lifestyles and emergence of pathogens.</title>
        <authorList>
            <person name="Haridas S."/>
            <person name="Albert R."/>
            <person name="Binder M."/>
            <person name="Bloem J."/>
            <person name="Labutti K."/>
            <person name="Salamov A."/>
            <person name="Andreopoulos B."/>
            <person name="Baker S."/>
            <person name="Barry K."/>
            <person name="Bills G."/>
            <person name="Bluhm B."/>
            <person name="Cannon C."/>
            <person name="Castanera R."/>
            <person name="Culley D."/>
            <person name="Daum C."/>
            <person name="Ezra D."/>
            <person name="Gonzalez J."/>
            <person name="Henrissat B."/>
            <person name="Kuo A."/>
            <person name="Liang C."/>
            <person name="Lipzen A."/>
            <person name="Lutzoni F."/>
            <person name="Magnuson J."/>
            <person name="Mondo S."/>
            <person name="Nolan M."/>
            <person name="Ohm R."/>
            <person name="Pangilinan J."/>
            <person name="Park H.-J."/>
            <person name="Ramirez L."/>
            <person name="Alfaro M."/>
            <person name="Sun H."/>
            <person name="Tritt A."/>
            <person name="Yoshinaga Y."/>
            <person name="Zwiers L.-H."/>
            <person name="Turgeon B."/>
            <person name="Goodwin S."/>
            <person name="Spatafora J."/>
            <person name="Crous P."/>
            <person name="Grigoriev I."/>
        </authorList>
    </citation>
    <scope>NUCLEOTIDE SEQUENCE</scope>
    <source>
        <strain evidence="9">CBS 113389</strain>
    </source>
</reference>
<dbReference type="PANTHER" id="PTHR10997:SF8">
    <property type="entry name" value="EXPORTIN-2"/>
    <property type="match status" value="1"/>
</dbReference>
<keyword evidence="6" id="KW-0653">Protein transport</keyword>
<dbReference type="GO" id="GO:0005635">
    <property type="term" value="C:nuclear envelope"/>
    <property type="evidence" value="ECO:0007669"/>
    <property type="project" value="TreeGrafter"/>
</dbReference>
<dbReference type="GO" id="GO:0005829">
    <property type="term" value="C:cytosol"/>
    <property type="evidence" value="ECO:0007669"/>
    <property type="project" value="TreeGrafter"/>
</dbReference>
<dbReference type="InterPro" id="IPR001494">
    <property type="entry name" value="Importin-beta_N"/>
</dbReference>
<dbReference type="OrthoDB" id="3268246at2759"/>
<dbReference type="Pfam" id="PF03810">
    <property type="entry name" value="IBN_N"/>
    <property type="match status" value="1"/>
</dbReference>
<dbReference type="PROSITE" id="PS50166">
    <property type="entry name" value="IMPORTIN_B_NT"/>
    <property type="match status" value="1"/>
</dbReference>
<dbReference type="InterPro" id="IPR005043">
    <property type="entry name" value="XPO2_C"/>
</dbReference>
<dbReference type="PANTHER" id="PTHR10997">
    <property type="entry name" value="IMPORTIN-7, 8, 11"/>
    <property type="match status" value="1"/>
</dbReference>
<evidence type="ECO:0000256" key="1">
    <source>
        <dbReference type="ARBA" id="ARBA00004123"/>
    </source>
</evidence>
<evidence type="ECO:0000256" key="2">
    <source>
        <dbReference type="ARBA" id="ARBA00004496"/>
    </source>
</evidence>
<dbReference type="Pfam" id="PF03378">
    <property type="entry name" value="CAS_CSE1"/>
    <property type="match status" value="1"/>
</dbReference>
<name>A0A6A6PG89_9PEZI</name>
<keyword evidence="7" id="KW-0539">Nucleus</keyword>
<proteinExistence type="inferred from homology"/>
<comment type="similarity">
    <text evidence="3">Belongs to the XPO2/CSE1 family.</text>
</comment>
<comment type="subcellular location">
    <subcellularLocation>
        <location evidence="2">Cytoplasm</location>
    </subcellularLocation>
    <subcellularLocation>
        <location evidence="1">Nucleus</location>
    </subcellularLocation>
</comment>
<evidence type="ECO:0000313" key="10">
    <source>
        <dbReference type="Proteomes" id="UP000799767"/>
    </source>
</evidence>
<dbReference type="Proteomes" id="UP000799767">
    <property type="component" value="Unassembled WGS sequence"/>
</dbReference>
<dbReference type="AlphaFoldDB" id="A0A6A6PG89"/>
<dbReference type="GO" id="GO:0006611">
    <property type="term" value="P:protein export from nucleus"/>
    <property type="evidence" value="ECO:0007669"/>
    <property type="project" value="TreeGrafter"/>
</dbReference>
<evidence type="ECO:0000256" key="7">
    <source>
        <dbReference type="ARBA" id="ARBA00023242"/>
    </source>
</evidence>
<keyword evidence="5" id="KW-0963">Cytoplasm</keyword>
<keyword evidence="4" id="KW-0813">Transport</keyword>
<dbReference type="GO" id="GO:0005049">
    <property type="term" value="F:nuclear export signal receptor activity"/>
    <property type="evidence" value="ECO:0007669"/>
    <property type="project" value="TreeGrafter"/>
</dbReference>
<feature type="domain" description="Importin N-terminal" evidence="8">
    <location>
        <begin position="24"/>
        <end position="97"/>
    </location>
</feature>
<organism evidence="9 10">
    <name type="scientific">Neohortaea acidophila</name>
    <dbReference type="NCBI Taxonomy" id="245834"/>
    <lineage>
        <taxon>Eukaryota</taxon>
        <taxon>Fungi</taxon>
        <taxon>Dikarya</taxon>
        <taxon>Ascomycota</taxon>
        <taxon>Pezizomycotina</taxon>
        <taxon>Dothideomycetes</taxon>
        <taxon>Dothideomycetidae</taxon>
        <taxon>Mycosphaerellales</taxon>
        <taxon>Teratosphaeriaceae</taxon>
        <taxon>Neohortaea</taxon>
    </lineage>
</organism>
<dbReference type="InterPro" id="IPR011989">
    <property type="entry name" value="ARM-like"/>
</dbReference>
<dbReference type="EMBL" id="MU001643">
    <property type="protein sequence ID" value="KAF2478643.1"/>
    <property type="molecule type" value="Genomic_DNA"/>
</dbReference>
<dbReference type="FunFam" id="1.25.10.10:FF:000057">
    <property type="entry name" value="Exportin-2 isoform 1"/>
    <property type="match status" value="1"/>
</dbReference>
<dbReference type="GeneID" id="54472753"/>
<dbReference type="GO" id="GO:0006606">
    <property type="term" value="P:protein import into nucleus"/>
    <property type="evidence" value="ECO:0007669"/>
    <property type="project" value="TreeGrafter"/>
</dbReference>
<keyword evidence="10" id="KW-1185">Reference proteome</keyword>
<evidence type="ECO:0000313" key="9">
    <source>
        <dbReference type="EMBL" id="KAF2478643.1"/>
    </source>
</evidence>
<dbReference type="SUPFAM" id="SSF48371">
    <property type="entry name" value="ARM repeat"/>
    <property type="match status" value="1"/>
</dbReference>
<dbReference type="InterPro" id="IPR013713">
    <property type="entry name" value="XPO2_central"/>
</dbReference>
<dbReference type="GO" id="GO:0031267">
    <property type="term" value="F:small GTPase binding"/>
    <property type="evidence" value="ECO:0007669"/>
    <property type="project" value="InterPro"/>
</dbReference>